<dbReference type="EMBL" id="BMAT01013419">
    <property type="protein sequence ID" value="GFS12722.1"/>
    <property type="molecule type" value="Genomic_DNA"/>
</dbReference>
<dbReference type="AlphaFoldDB" id="A0AAV4IQV5"/>
<name>A0AAV4IQV5_9GAST</name>
<evidence type="ECO:0000313" key="1">
    <source>
        <dbReference type="EMBL" id="GFS12722.1"/>
    </source>
</evidence>
<accession>A0AAV4IQV5</accession>
<reference evidence="1 2" key="1">
    <citation type="journal article" date="2021" name="Elife">
        <title>Chloroplast acquisition without the gene transfer in kleptoplastic sea slugs, Plakobranchus ocellatus.</title>
        <authorList>
            <person name="Maeda T."/>
            <person name="Takahashi S."/>
            <person name="Yoshida T."/>
            <person name="Shimamura S."/>
            <person name="Takaki Y."/>
            <person name="Nagai Y."/>
            <person name="Toyoda A."/>
            <person name="Suzuki Y."/>
            <person name="Arimoto A."/>
            <person name="Ishii H."/>
            <person name="Satoh N."/>
            <person name="Nishiyama T."/>
            <person name="Hasebe M."/>
            <person name="Maruyama T."/>
            <person name="Minagawa J."/>
            <person name="Obokata J."/>
            <person name="Shigenobu S."/>
        </authorList>
    </citation>
    <scope>NUCLEOTIDE SEQUENCE [LARGE SCALE GENOMIC DNA]</scope>
</reference>
<organism evidence="1 2">
    <name type="scientific">Elysia marginata</name>
    <dbReference type="NCBI Taxonomy" id="1093978"/>
    <lineage>
        <taxon>Eukaryota</taxon>
        <taxon>Metazoa</taxon>
        <taxon>Spiralia</taxon>
        <taxon>Lophotrochozoa</taxon>
        <taxon>Mollusca</taxon>
        <taxon>Gastropoda</taxon>
        <taxon>Heterobranchia</taxon>
        <taxon>Euthyneura</taxon>
        <taxon>Panpulmonata</taxon>
        <taxon>Sacoglossa</taxon>
        <taxon>Placobranchoidea</taxon>
        <taxon>Plakobranchidae</taxon>
        <taxon>Elysia</taxon>
    </lineage>
</organism>
<gene>
    <name evidence="1" type="ORF">ElyMa_006704800</name>
</gene>
<comment type="caution">
    <text evidence="1">The sequence shown here is derived from an EMBL/GenBank/DDBJ whole genome shotgun (WGS) entry which is preliminary data.</text>
</comment>
<proteinExistence type="predicted"/>
<sequence length="478" mass="53290">MRVAASKETTLQCFELAFVFLTQTFPNLTISESASSKSKEETSQFSDKLKYLEHKLEDQERKMTDIFQQFEDQIKDCDKNQKDYHDKLNAGLNRITTRQENHEATLAKKLEEYDGHLGDIQKKIKKQVKTTEMLNKTVISNAEKVLGLQKLRKLFSNMLKTATTTSPTSTAVSAAATSSVIVSATLQANDSTATTLSSSQTSACAVASRRGPPKSLRQRKMFSAKVSEDIKEPSITDVKLLPGGLVLLADYENHSVKLFNSQGQHLHIHRIDGCPSHIAVMDITSLSGWDVAVSVPEKQRIDFLKVNYNSLSLKNSIYTPSKCSALTAVDTKILAVCSDDNGINLIDKIGTVLRHLSFMKPKYMDIMPSEERLVISVHYSTFSEISLNGGIYRRHRIEEISYMEGISCHQDGSFIAIDSSTDSSAHLLNACGSWVKKLWYSSYGDLNGDRLKSVSVMNEECIICSEKGSVFVFDINYD</sequence>
<evidence type="ECO:0000313" key="2">
    <source>
        <dbReference type="Proteomes" id="UP000762676"/>
    </source>
</evidence>
<protein>
    <submittedName>
        <fullName evidence="1">Uncharacterized protein</fullName>
    </submittedName>
</protein>
<dbReference type="SUPFAM" id="SSF101898">
    <property type="entry name" value="NHL repeat"/>
    <property type="match status" value="1"/>
</dbReference>
<dbReference type="Proteomes" id="UP000762676">
    <property type="component" value="Unassembled WGS sequence"/>
</dbReference>
<keyword evidence="2" id="KW-1185">Reference proteome</keyword>